<dbReference type="InterPro" id="IPR022742">
    <property type="entry name" value="Hydrolase_4"/>
</dbReference>
<gene>
    <name evidence="2" type="ORF">ESZ48_12780</name>
</gene>
<feature type="domain" description="Serine aminopeptidase S33" evidence="1">
    <location>
        <begin position="46"/>
        <end position="258"/>
    </location>
</feature>
<dbReference type="InterPro" id="IPR051044">
    <property type="entry name" value="MAG_DAG_Lipase"/>
</dbReference>
<comment type="caution">
    <text evidence="2">The sequence shown here is derived from an EMBL/GenBank/DDBJ whole genome shotgun (WGS) entry which is preliminary data.</text>
</comment>
<name>A0A4Q0XEB3_9FLAO</name>
<accession>A0A4Q0XEB3</accession>
<organism evidence="2 3">
    <name type="scientific">Gelidibacter gilvus</name>
    <dbReference type="NCBI Taxonomy" id="59602"/>
    <lineage>
        <taxon>Bacteria</taxon>
        <taxon>Pseudomonadati</taxon>
        <taxon>Bacteroidota</taxon>
        <taxon>Flavobacteriia</taxon>
        <taxon>Flavobacteriales</taxon>
        <taxon>Flavobacteriaceae</taxon>
        <taxon>Gelidibacter</taxon>
    </lineage>
</organism>
<dbReference type="InterPro" id="IPR029058">
    <property type="entry name" value="AB_hydrolase_fold"/>
</dbReference>
<dbReference type="AlphaFoldDB" id="A0A4Q0XEB3"/>
<dbReference type="EMBL" id="SDDZ01000007">
    <property type="protein sequence ID" value="RXJ49478.1"/>
    <property type="molecule type" value="Genomic_DNA"/>
</dbReference>
<evidence type="ECO:0000313" key="3">
    <source>
        <dbReference type="Proteomes" id="UP000289792"/>
    </source>
</evidence>
<evidence type="ECO:0000259" key="1">
    <source>
        <dbReference type="Pfam" id="PF12146"/>
    </source>
</evidence>
<evidence type="ECO:0000313" key="2">
    <source>
        <dbReference type="EMBL" id="RXJ49478.1"/>
    </source>
</evidence>
<proteinExistence type="predicted"/>
<dbReference type="PANTHER" id="PTHR11614">
    <property type="entry name" value="PHOSPHOLIPASE-RELATED"/>
    <property type="match status" value="1"/>
</dbReference>
<dbReference type="Pfam" id="PF12146">
    <property type="entry name" value="Hydrolase_4"/>
    <property type="match status" value="1"/>
</dbReference>
<dbReference type="Gene3D" id="3.40.50.1820">
    <property type="entry name" value="alpha/beta hydrolase"/>
    <property type="match status" value="1"/>
</dbReference>
<dbReference type="GO" id="GO:0016787">
    <property type="term" value="F:hydrolase activity"/>
    <property type="evidence" value="ECO:0007669"/>
    <property type="project" value="UniProtKB-KW"/>
</dbReference>
<dbReference type="RefSeq" id="WP_129017879.1">
    <property type="nucleotide sequence ID" value="NZ_SDDZ01000007.1"/>
</dbReference>
<sequence>MNYSFDDYTPDILGEGFEQLTLTFNDDYEGKVIATLIRRQPLTPSTKAVLYIHGFSDYFFQDQMAKRFNKAGYTFYALDLRKYGRSYLDHQKMNNVRSLLEYDEEINAALEIIKTEKHTEVILMGHSTGGLIITYFAGRHLNSNLFHGIICNSPFYEFNLSAFERRIGIPILSFLSKYVPDKLISGGLSRFYGYSLHREEYGEWDYNIAWKPHDLPKVTLSFISAIHKAHKITHNKLRLDVPTLVLYSSQSINDKKWSENFMEGDAVLNVDHIHQFASQLQGDITSCEIENGMHDLVLSKEPVREQVYKTIFEWIKVNFR</sequence>
<keyword evidence="2" id="KW-0378">Hydrolase</keyword>
<protein>
    <submittedName>
        <fullName evidence="2">Alpha/beta hydrolase</fullName>
    </submittedName>
</protein>
<reference evidence="2 3" key="1">
    <citation type="submission" date="2019-01" db="EMBL/GenBank/DDBJ databases">
        <title>Genome sequence of the Antarctic species Gelidibacter gilvus ACAM 158(T).</title>
        <authorList>
            <person name="Bowman J.P."/>
        </authorList>
    </citation>
    <scope>NUCLEOTIDE SEQUENCE [LARGE SCALE GENOMIC DNA]</scope>
    <source>
        <strain evidence="2 3">IC158</strain>
    </source>
</reference>
<keyword evidence="3" id="KW-1185">Reference proteome</keyword>
<dbReference type="OrthoDB" id="9801217at2"/>
<dbReference type="Proteomes" id="UP000289792">
    <property type="component" value="Unassembled WGS sequence"/>
</dbReference>
<dbReference type="SUPFAM" id="SSF53474">
    <property type="entry name" value="alpha/beta-Hydrolases"/>
    <property type="match status" value="1"/>
</dbReference>